<sequence>MKKGIHCETSGKTSYLCQQLQHGPWQTRMRKMPNHGSLRVAKVVYPLGLCVGLFIYVAYIKWHRAPATQAFSITGVAPGARWSQQAHSSPGTAAHGHEVFYGIMFDAGSTGTRVHIFQFAQPPRETPTLTHETFKALKPGLSAYADDVEKSAQGIQELLDVAKQDIPSDFWKATPLVLKATAGLRLLPGEKAQKLLQKVKEVFKASPFLVGDDCVSVMNGTDEGVSAWITINFLTGSLKTPGGSSVGMLDLGGGSTQIAFLPRVEGTLEASPPGYLTALRMFNRTYKLYSYSYLGLGLMSARLAILGGVEGQPAEDGKELVSPCLSPSFKGEWEHAEVTYRISGQKTAANLHELCATRVSEVLRNRVHRTEEVKHVDFYAFSYYYDLAAGVGLIDAEKGGSLVVGDFEIAAKYVCQTLETQPQRSPFACMDLTYVTLLLQEFGFPRSKVLKRIYYLSLEFYMGRTLQNTMVNLGLQNACDEAIYQLGLDLEELEEIEEDAGLGNGGLGRLAACFLDSMATLGLAAYGYGIRYEFGIFNQKIVNGWQVEEADDWLRYGNPWEKARPEYMLPVHFYGRVEHTPDGVKWLDTQVVLAMPYDTPVPGYKNNTVNTMRLWSAKAPNDFKLQDFNVGDYIEAVLDRNLAENISRVLYPNDNFFEGKELRLKQEYFVVAATLQDIIRRFKSSKFGCRDPVRTCFETFPDKVAIQLNDTHPALSIPELMRILVDVEKVDWDKAWEITKKTCAYTNHTVLPEALERWPVSMFEKLLPRHLEIIYAINQRHLDHVAALFPGDVDRLRRMSVIEEGDCKRINMAHLCVIGSHAVNGVARIHSEIVKQSVFKDFYELEPEKFQNKTNGITPRRWLLLCNPGLADTIVEKIGEEFLTDLSQLKKLLPLVNDEAFIRDVAKVKQENKLKFSAFLEKEYKVKINPSSMFDVHVKRIHEYKRQLLNCLHVVTLYNRECRHGPHVVTLYNRECRHGPHVVTLCNRECRHGPHVVTLCNRECRHGPHVVTLCNRECRHGPHVVTLCNRECRHGPHVVTLCNRECRHGPHVVTLCNRECRHGPHVVTLCNRECRHGPHVVTLCNRECRHGPHVVTLCNRECRHGPHVVTLCNRECRHGPHVVTLCNRECRHGPHVVTLCNRECRHGPHVVTLCNRECRHGPHVVTLCNRECRHGPHVVTLCNRECRHGPHVVTLCNRECRHGPHVVTLCNRECRHGPHVVTLCNRECRHGPHVVTLCNRECRHGPHVVTLCNRECRHGPHVVTLCNRECRHGPHVVTLCNRECRHGPHVVTLCNRECRHGPHVVTLCNRECRHGPHVVTLCNRECRHGPHVVTLCNRECRHGPHVVTLCNRECRHGPHVVTLCNRECRHGPHVVTLCNRECRHGPHVVTLYNRECWHRLHDLARAQGLPLPASCAQTLGLCHGGGLCMCRCVHV</sequence>
<feature type="binding site" evidence="23">
    <location>
        <begin position="253"/>
        <end position="257"/>
    </location>
    <ligand>
        <name>ATP</name>
        <dbReference type="ChEBI" id="CHEBI:30616"/>
    </ligand>
</feature>
<keyword evidence="9" id="KW-0021">Allosteric enzyme</keyword>
<dbReference type="FunFam" id="3.30.420.40:FF:000052">
    <property type="entry name" value="Ectonucleoside triphosphate diphosphohydrolase 5"/>
    <property type="match status" value="1"/>
</dbReference>
<evidence type="ECO:0000256" key="2">
    <source>
        <dbReference type="ARBA" id="ARBA00001913"/>
    </source>
</evidence>
<evidence type="ECO:0000256" key="9">
    <source>
        <dbReference type="ARBA" id="ARBA00022533"/>
    </source>
</evidence>
<evidence type="ECO:0000256" key="20">
    <source>
        <dbReference type="ARBA" id="ARBA00038533"/>
    </source>
</evidence>
<comment type="similarity">
    <text evidence="6 24">Belongs to the glycogen phosphorylase family.</text>
</comment>
<dbReference type="GO" id="GO:0005980">
    <property type="term" value="P:glycogen catabolic process"/>
    <property type="evidence" value="ECO:0007669"/>
    <property type="project" value="TreeGrafter"/>
</dbReference>
<evidence type="ECO:0000256" key="19">
    <source>
        <dbReference type="ARBA" id="ARBA00023277"/>
    </source>
</evidence>
<keyword evidence="13 25" id="KW-0378">Hydrolase</keyword>
<dbReference type="Gene3D" id="3.30.420.540">
    <property type="match status" value="1"/>
</dbReference>
<evidence type="ECO:0000256" key="22">
    <source>
        <dbReference type="PIRSR" id="PIRSR600407-1"/>
    </source>
</evidence>
<evidence type="ECO:0000256" key="1">
    <source>
        <dbReference type="ARBA" id="ARBA00001275"/>
    </source>
</evidence>
<keyword evidence="26" id="KW-0812">Transmembrane</keyword>
<keyword evidence="23" id="KW-0547">Nucleotide-binding</keyword>
<dbReference type="GO" id="GO:0008184">
    <property type="term" value="F:glycogen phosphorylase activity"/>
    <property type="evidence" value="ECO:0007669"/>
    <property type="project" value="InterPro"/>
</dbReference>
<feature type="transmembrane region" description="Helical" evidence="26">
    <location>
        <begin position="38"/>
        <end position="59"/>
    </location>
</feature>
<dbReference type="Gene3D" id="3.30.420.40">
    <property type="match status" value="1"/>
</dbReference>
<dbReference type="GO" id="GO:0045134">
    <property type="term" value="F:UDP phosphatase activity"/>
    <property type="evidence" value="ECO:0007669"/>
    <property type="project" value="UniProtKB-ARBA"/>
</dbReference>
<dbReference type="Pfam" id="PF00343">
    <property type="entry name" value="Phosphorylase"/>
    <property type="match status" value="1"/>
</dbReference>
<evidence type="ECO:0000256" key="25">
    <source>
        <dbReference type="RuleBase" id="RU003833"/>
    </source>
</evidence>
<comment type="catalytic activity">
    <reaction evidence="1 24">
        <text>[(1-&gt;4)-alpha-D-glucosyl](n) + phosphate = [(1-&gt;4)-alpha-D-glucosyl](n-1) + alpha-D-glucose 1-phosphate</text>
        <dbReference type="Rhea" id="RHEA:41732"/>
        <dbReference type="Rhea" id="RHEA-COMP:9584"/>
        <dbReference type="Rhea" id="RHEA-COMP:9586"/>
        <dbReference type="ChEBI" id="CHEBI:15444"/>
        <dbReference type="ChEBI" id="CHEBI:43474"/>
        <dbReference type="ChEBI" id="CHEBI:58601"/>
        <dbReference type="EC" id="2.4.1.1"/>
    </reaction>
</comment>
<dbReference type="GO" id="GO:1990003">
    <property type="term" value="F:IDP phosphatase activity"/>
    <property type="evidence" value="ECO:0007669"/>
    <property type="project" value="UniProtKB-ARBA"/>
</dbReference>
<comment type="cofactor">
    <cofactor evidence="2">
        <name>Ca(2+)</name>
        <dbReference type="ChEBI" id="CHEBI:29108"/>
    </cofactor>
</comment>
<evidence type="ECO:0000256" key="21">
    <source>
        <dbReference type="ARBA" id="ARBA00045394"/>
    </source>
</evidence>
<dbReference type="Proteomes" id="UP000008225">
    <property type="component" value="Chromosome 5"/>
</dbReference>
<dbReference type="FunFam" id="3.40.50.2000:FF:000149">
    <property type="entry name" value="Glycogen phosphorylase, muscle form"/>
    <property type="match status" value="1"/>
</dbReference>
<dbReference type="GO" id="GO:0030170">
    <property type="term" value="F:pyridoxal phosphate binding"/>
    <property type="evidence" value="ECO:0007669"/>
    <property type="project" value="InterPro"/>
</dbReference>
<dbReference type="GO" id="GO:0005737">
    <property type="term" value="C:cytoplasm"/>
    <property type="evidence" value="ECO:0007669"/>
    <property type="project" value="TreeGrafter"/>
</dbReference>
<keyword evidence="12 24" id="KW-0808">Transferase</keyword>
<dbReference type="Ensembl" id="ENSCJAT00000119700.1">
    <property type="protein sequence ID" value="ENSCJAP00000092465.1"/>
    <property type="gene ID" value="ENSCJAG00000011698.5"/>
</dbReference>
<comment type="cofactor">
    <cofactor evidence="3 24">
        <name>pyridoxal 5'-phosphate</name>
        <dbReference type="ChEBI" id="CHEBI:597326"/>
    </cofactor>
</comment>
<keyword evidence="14" id="KW-0106">Calcium</keyword>
<dbReference type="FunFam" id="3.30.420.150:FF:000004">
    <property type="entry name" value="Ectonucleoside triphosphate diphosphohydrolase 5"/>
    <property type="match status" value="1"/>
</dbReference>
<evidence type="ECO:0000256" key="12">
    <source>
        <dbReference type="ARBA" id="ARBA00022679"/>
    </source>
</evidence>
<dbReference type="PANTHER" id="PTHR11468:SF29">
    <property type="entry name" value="GLYCOGEN PHOSPHORYLASE, BRAIN FORM"/>
    <property type="match status" value="1"/>
</dbReference>
<dbReference type="GO" id="GO:0036384">
    <property type="term" value="F:CDP phosphatase activity"/>
    <property type="evidence" value="ECO:0007669"/>
    <property type="project" value="UniProtKB-ARBA"/>
</dbReference>
<dbReference type="InterPro" id="IPR011833">
    <property type="entry name" value="Glycg_phsphrylas"/>
</dbReference>
<evidence type="ECO:0000256" key="18">
    <source>
        <dbReference type="ARBA" id="ARBA00023180"/>
    </source>
</evidence>
<comment type="cofactor">
    <cofactor evidence="4">
        <name>Mg(2+)</name>
        <dbReference type="ChEBI" id="CHEBI:18420"/>
    </cofactor>
</comment>
<keyword evidence="28" id="KW-1185">Reference proteome</keyword>
<evidence type="ECO:0000256" key="17">
    <source>
        <dbReference type="ARBA" id="ARBA00023157"/>
    </source>
</evidence>
<keyword evidence="23" id="KW-0067">ATP-binding</keyword>
<reference evidence="27" key="2">
    <citation type="submission" date="2025-08" db="UniProtKB">
        <authorList>
            <consortium name="Ensembl"/>
        </authorList>
    </citation>
    <scope>IDENTIFICATION</scope>
</reference>
<dbReference type="SUPFAM" id="SSF53756">
    <property type="entry name" value="UDP-Glycosyltransferase/glycogen phosphorylase"/>
    <property type="match status" value="1"/>
</dbReference>
<dbReference type="InterPro" id="IPR000407">
    <property type="entry name" value="GDA1_CD39_NTPase"/>
</dbReference>
<evidence type="ECO:0000256" key="26">
    <source>
        <dbReference type="SAM" id="Phobius"/>
    </source>
</evidence>
<evidence type="ECO:0000256" key="24">
    <source>
        <dbReference type="RuleBase" id="RU000587"/>
    </source>
</evidence>
<keyword evidence="10" id="KW-0321">Glycogen metabolism</keyword>
<keyword evidence="15" id="KW-0460">Magnesium</keyword>
<evidence type="ECO:0000256" key="10">
    <source>
        <dbReference type="ARBA" id="ARBA00022600"/>
    </source>
</evidence>
<evidence type="ECO:0000256" key="14">
    <source>
        <dbReference type="ARBA" id="ARBA00022837"/>
    </source>
</evidence>
<comment type="subcellular location">
    <subcellularLocation>
        <location evidence="5">Secreted</location>
    </subcellularLocation>
</comment>
<dbReference type="GeneTree" id="ENSGT00950000183148"/>
<dbReference type="PANTHER" id="PTHR11468">
    <property type="entry name" value="GLYCOGEN PHOSPHORYLASE"/>
    <property type="match status" value="1"/>
</dbReference>
<keyword evidence="26" id="KW-1133">Transmembrane helix</keyword>
<evidence type="ECO:0000256" key="5">
    <source>
        <dbReference type="ARBA" id="ARBA00004613"/>
    </source>
</evidence>
<dbReference type="GO" id="GO:0004382">
    <property type="term" value="F:GDP phosphatase activity"/>
    <property type="evidence" value="ECO:0007669"/>
    <property type="project" value="UniProtKB-ARBA"/>
</dbReference>
<evidence type="ECO:0000256" key="6">
    <source>
        <dbReference type="ARBA" id="ARBA00006047"/>
    </source>
</evidence>
<evidence type="ECO:0000256" key="4">
    <source>
        <dbReference type="ARBA" id="ARBA00001946"/>
    </source>
</evidence>
<keyword evidence="17" id="KW-1015">Disulfide bond</keyword>
<dbReference type="Gene3D" id="3.40.50.2000">
    <property type="entry name" value="Glycogen Phosphorylase B"/>
    <property type="match status" value="2"/>
</dbReference>
<comment type="function">
    <text evidence="21">Glycogen phosphorylase that regulates glycogen mobilization. Phosphorylase is an important allosteric enzyme in carbohydrate metabolism. Enzymes from different sources differ in their regulatory mechanisms and in their natural substrates. However, all known phosphorylases share catalytic and structural properties.</text>
</comment>
<evidence type="ECO:0000256" key="3">
    <source>
        <dbReference type="ARBA" id="ARBA00001933"/>
    </source>
</evidence>
<dbReference type="PROSITE" id="PS01238">
    <property type="entry name" value="GDA1_CD39_NTPASE"/>
    <property type="match status" value="1"/>
</dbReference>
<dbReference type="EC" id="2.4.1.1" evidence="24"/>
<evidence type="ECO:0000313" key="27">
    <source>
        <dbReference type="Ensembl" id="ENSCJAP00000092465.1"/>
    </source>
</evidence>
<evidence type="ECO:0000256" key="11">
    <source>
        <dbReference type="ARBA" id="ARBA00022676"/>
    </source>
</evidence>
<organism evidence="27 28">
    <name type="scientific">Callithrix jacchus</name>
    <name type="common">White-tufted-ear marmoset</name>
    <name type="synonym">Simia Jacchus</name>
    <dbReference type="NCBI Taxonomy" id="9483"/>
    <lineage>
        <taxon>Eukaryota</taxon>
        <taxon>Metazoa</taxon>
        <taxon>Chordata</taxon>
        <taxon>Craniata</taxon>
        <taxon>Vertebrata</taxon>
        <taxon>Euteleostomi</taxon>
        <taxon>Mammalia</taxon>
        <taxon>Eutheria</taxon>
        <taxon>Euarchontoglires</taxon>
        <taxon>Primates</taxon>
        <taxon>Haplorrhini</taxon>
        <taxon>Platyrrhini</taxon>
        <taxon>Cebidae</taxon>
        <taxon>Callitrichinae</taxon>
        <taxon>Callithrix</taxon>
        <taxon>Callithrix</taxon>
    </lineage>
</organism>
<keyword evidence="26" id="KW-0472">Membrane</keyword>
<evidence type="ECO:0000256" key="15">
    <source>
        <dbReference type="ARBA" id="ARBA00022842"/>
    </source>
</evidence>
<dbReference type="NCBIfam" id="TIGR02093">
    <property type="entry name" value="P_ylase"/>
    <property type="match status" value="1"/>
</dbReference>
<evidence type="ECO:0000313" key="28">
    <source>
        <dbReference type="Proteomes" id="UP000008225"/>
    </source>
</evidence>
<accession>A0A8I4A5U8</accession>
<dbReference type="GO" id="GO:0005524">
    <property type="term" value="F:ATP binding"/>
    <property type="evidence" value="ECO:0007669"/>
    <property type="project" value="UniProtKB-KW"/>
</dbReference>
<evidence type="ECO:0000256" key="13">
    <source>
        <dbReference type="ARBA" id="ARBA00022801"/>
    </source>
</evidence>
<dbReference type="InterPro" id="IPR000811">
    <property type="entry name" value="Glyco_trans_35"/>
</dbReference>
<keyword evidence="18" id="KW-0325">Glycoprotein</keyword>
<keyword evidence="16 24" id="KW-0663">Pyridoxal phosphate</keyword>
<reference evidence="27" key="3">
    <citation type="submission" date="2025-09" db="UniProtKB">
        <authorList>
            <consortium name="Ensembl"/>
        </authorList>
    </citation>
    <scope>IDENTIFICATION</scope>
</reference>
<evidence type="ECO:0000256" key="8">
    <source>
        <dbReference type="ARBA" id="ARBA00022525"/>
    </source>
</evidence>
<comment type="subunit">
    <text evidence="20">Homodimer. Dimers associate into a tetramer to form the enzymatically active phosphorylase A.</text>
</comment>
<comment type="function">
    <text evidence="24">Allosteric enzyme that catalyzes the rate-limiting step in glycogen catabolism, the phosphorolytic cleavage of glycogen to produce glucose-1-phosphate, and plays a central role in maintaining cellular and organismal glucose homeostasis.</text>
</comment>
<protein>
    <recommendedName>
        <fullName evidence="24">Alpha-1,4 glucan phosphorylase</fullName>
        <ecNumber evidence="24">2.4.1.1</ecNumber>
    </recommendedName>
</protein>
<dbReference type="Pfam" id="PF01150">
    <property type="entry name" value="GDA1_CD39"/>
    <property type="match status" value="1"/>
</dbReference>
<evidence type="ECO:0000256" key="7">
    <source>
        <dbReference type="ARBA" id="ARBA00009283"/>
    </source>
</evidence>
<keyword evidence="11 24" id="KW-0328">Glycosyltransferase</keyword>
<feature type="active site" description="Proton acceptor" evidence="22">
    <location>
        <position position="223"/>
    </location>
</feature>
<name>A0A8I4A5U8_CALJA</name>
<dbReference type="GO" id="GO:0005576">
    <property type="term" value="C:extracellular region"/>
    <property type="evidence" value="ECO:0007669"/>
    <property type="project" value="UniProtKB-SubCell"/>
</dbReference>
<evidence type="ECO:0000256" key="16">
    <source>
        <dbReference type="ARBA" id="ARBA00022898"/>
    </source>
</evidence>
<comment type="similarity">
    <text evidence="7 25">Belongs to the GDA1/CD39 NTPase family.</text>
</comment>
<keyword evidence="19 24" id="KW-0119">Carbohydrate metabolism</keyword>
<reference evidence="27 28" key="1">
    <citation type="submission" date="2009-03" db="EMBL/GenBank/DDBJ databases">
        <authorList>
            <person name="Warren W."/>
            <person name="Ye L."/>
            <person name="Minx P."/>
            <person name="Worley K."/>
            <person name="Gibbs R."/>
            <person name="Wilson R.K."/>
        </authorList>
    </citation>
    <scope>NUCLEOTIDE SEQUENCE [LARGE SCALE GENOMIC DNA]</scope>
</reference>
<proteinExistence type="inferred from homology"/>
<keyword evidence="8" id="KW-0964">Secreted</keyword>
<evidence type="ECO:0000256" key="23">
    <source>
        <dbReference type="PIRSR" id="PIRSR600407-2"/>
    </source>
</evidence>